<feature type="domain" description="BIG2" evidence="1">
    <location>
        <begin position="4270"/>
        <end position="4353"/>
    </location>
</feature>
<feature type="domain" description="BIG2" evidence="1">
    <location>
        <begin position="2319"/>
        <end position="2416"/>
    </location>
</feature>
<dbReference type="Proteomes" id="UP001258315">
    <property type="component" value="Unassembled WGS sequence"/>
</dbReference>
<feature type="domain" description="BIG2" evidence="1">
    <location>
        <begin position="3551"/>
        <end position="3635"/>
    </location>
</feature>
<feature type="domain" description="BIG2" evidence="1">
    <location>
        <begin position="3302"/>
        <end position="3384"/>
    </location>
</feature>
<gene>
    <name evidence="2" type="ORF">QE417_003837</name>
</gene>
<feature type="domain" description="BIG2" evidence="1">
    <location>
        <begin position="3918"/>
        <end position="4000"/>
    </location>
</feature>
<evidence type="ECO:0000313" key="3">
    <source>
        <dbReference type="Proteomes" id="UP001258315"/>
    </source>
</evidence>
<feature type="domain" description="BIG2" evidence="1">
    <location>
        <begin position="3478"/>
        <end position="3547"/>
    </location>
</feature>
<feature type="domain" description="BIG2" evidence="1">
    <location>
        <begin position="4863"/>
        <end position="4944"/>
    </location>
</feature>
<feature type="domain" description="BIG2" evidence="1">
    <location>
        <begin position="619"/>
        <end position="699"/>
    </location>
</feature>
<feature type="domain" description="BIG2" evidence="1">
    <location>
        <begin position="2422"/>
        <end position="2492"/>
    </location>
</feature>
<dbReference type="PANTHER" id="PTHR34720:SF9">
    <property type="entry name" value="BLR4714 PROTEIN"/>
    <property type="match status" value="1"/>
</dbReference>
<feature type="domain" description="BIG2" evidence="1">
    <location>
        <begin position="212"/>
        <end position="290"/>
    </location>
</feature>
<protein>
    <submittedName>
        <fullName evidence="2">Gliding motility-associated-like protein</fullName>
    </submittedName>
</protein>
<feature type="domain" description="BIG2" evidence="1">
    <location>
        <begin position="951"/>
        <end position="1039"/>
    </location>
</feature>
<dbReference type="Gene3D" id="2.60.40.1080">
    <property type="match status" value="48"/>
</dbReference>
<dbReference type="SMART" id="SM00635">
    <property type="entry name" value="BID_2"/>
    <property type="match status" value="36"/>
</dbReference>
<feature type="domain" description="BIG2" evidence="1">
    <location>
        <begin position="2246"/>
        <end position="2316"/>
    </location>
</feature>
<feature type="domain" description="BIG2" evidence="1">
    <location>
        <begin position="703"/>
        <end position="781"/>
    </location>
</feature>
<feature type="domain" description="BIG2" evidence="1">
    <location>
        <begin position="2686"/>
        <end position="2756"/>
    </location>
</feature>
<dbReference type="RefSeq" id="WP_311952422.1">
    <property type="nucleotide sequence ID" value="NZ_JAVLVU010000001.1"/>
</dbReference>
<feature type="domain" description="BIG2" evidence="1">
    <location>
        <begin position="2950"/>
        <end position="3032"/>
    </location>
</feature>
<feature type="domain" description="BIG2" evidence="1">
    <location>
        <begin position="455"/>
        <end position="536"/>
    </location>
</feature>
<comment type="caution">
    <text evidence="2">The sequence shown here is derived from an EMBL/GenBank/DDBJ whole genome shotgun (WGS) entry which is preliminary data.</text>
</comment>
<dbReference type="EMBL" id="JAVLVU010000001">
    <property type="protein sequence ID" value="MDT3404765.1"/>
    <property type="molecule type" value="Genomic_DNA"/>
</dbReference>
<sequence length="5137" mass="517600">MVYTITRIKFRPLNLITGIAVLLLLTVNVYAKKNTLFYAKPGTNKATHIGAFLGTPIITFNASLSSRQYGSGDFTPATSNSNAALTFSSNNPAVATIVNNKVHVTGIGTATITASQPANSQYEAATSSATLTVIKASPVISFVSSFSPRTYSTTAFTPATANLKATVTFTSDNPAVATIVNNQVKMIGAGTANITATIADDDNYNGTTLTMALTVNKAEPAITFINNFSPRQYSTTDFTAANATLGATITYSSDNTAVTTVVSGKINMVGAGTANITATIAGDNRYEETTLTRQLLVEKATPAINFVSNFSPRIYNATDFTAATATLGAAVTFTSDNPAVATIVNNRVNMVGAGTTNITAIIAEDERYTGTTLTMPFTVLKAEPVVTLVSNISPRTYNTGDFVPATVTLGAPLVLSTDNPAVATIVSGKLNMVAPGTTNVTAAVMESDKYVGTSVTAPLTVLKASPTITFVSNFSPRAYNATAFTPATANFGANITFSSDNPAVATIVNNQVKMVNPGTANITATIADSEQYEGKIVTMPLVVEKVSASINFISGLNARPYSTIDFAPATATLGASITFTSDNPSVANIVNNQVHLVGIGTANITATIPDNARYVGKTATVAMTVVQSTPVITFATLNPRNFNTSDFIPATVSLGAPVTFTSDNPAVATIVNGRVNMLTVGTANITATVPGSDKFAAVTATTVLNVVKSTPVITFISTFSPRRYNSGNFTPASANYGAGIVYTSDNPAVAQIENNQVKLVSIGTANITASVTDNDVYNAVSLTRELTITQATQTITFAAIPNKTFNSPPFTLSATTTSGFPVTFTSSDENIVMISGNTAIITGIGTVSITASQAGNTNYGAAANVVRTLTISKVAQTINFAALTNKNYGDAPFVLTGNATSGLPITFVSSNPQVATISGNTVTIVGAGVVDITATQEGSASYDAATPVIRTFTVNKIDQTIAFAALSDQTYGIAPYTLTAIASSGLPVIFTSSDTTIAKINGNTITILSGGSVDITASQPGDNNYNAATSITQTLNIAKANQTISFAALPIKQYADPDFALTGTSTSALPLTYTSSNPAVATISGNIVTIVGVGNTTVTATQPGSNSYHPAASISRQLTVNKANQIITFSTLPAKAYADPDFTLTASASSGLPITYTSSNPLVATVTGSTVTVIGIGTTVITASQPGNENYNAATDAVQTLNVGKANQTITFAALPGKIYNDAPFNLTASATSGLPITFSSSNPLVATIVDNTVTIIGPGEAIITASQSGNANYNAAVSVPQTLNISQAGQTITFAPLPTKTYENLPFEVDASSTSGLPVTLTSANPAVATITNNTITIVGAGTVEITASQPGNTNYLAAASITRTLTVNKANQTIAFAALPTKSMGDAAFDLTATATSGLPISYNSSNPLVASISGSAVTINGAGATIITATQPGNANYNAAEAVLQILSVGKADQTIDFATLPDKMMGDVPFDLSATATSGLTVTYTSSNPAIASVSGNKVTINGAGVVIITASQSGNANFNAAQNSYQLLNVNKGNQTITFASIPDKQVGDPTFNADATASSGLSVQYSSSNNTVATVSATGVVTITGQGTVTITASQPGNNNWFAATPVAQTFTIAPAKLNQTITFAAIADKVVGDPDFNAGASAASGLPVSYVSSNDLVATISSTGLIHIVGEGTVTITASQSGNATYNAAPNVVRTFTVNPAPPVKLNQTITFAAIADKVVGDPDFNAGASAASGLPVSYVSSNELVATISSTGLIHIVGEGTVTITASQSGNATYNAAPNVVRTFTVNPAPPVKLNQTITFAAITDKVVGDPDFNAGASASSGLPVSYVSSNDLVATISSTGLIHIVGEGTVTITASQSGNATYNAAPNVARTFTVNPAPPVKLNQTITFAAIADKVVGEPDFNAGASASSGLPVSYVSSNDLVATVSSAGLIHIVGEGTVTITASQSGNATYNAAPNVARTFTVNPAPPVKLNQTITFAAIADKVVGNPDFNAGASASSGLPVSYVSSNDLVATVSAAGLIHIVGEGSVTITASQSGNSTYNAATPITRSFIVETTTLPNKNDQLIIFASISNKTLGDSPFTAPATATSGLPVILTSNNTAVATINGNFITIVGIGDVTITASQPGNATYNPAPEVLQSFTVVPATPTKFNQTITFATIPNKTVDDPDFTISASTNSSLPIVFTSSNTAVATVNGNTVHIVGQGNVTITASQAGDATYYPATATQSFVVSPASVPTKLNQTITFASIGSKTVGDAPFALSATASSTLPVTFSSSDPSIASVSGSTVTIIKAGNVTITASQIGDAIYNAATATQSFVISPASVPTKLDQTITFAAITNKTVGDVPFMLSATASSSLPVTFSSSDPSVASVSGNTVTIIKAGNVTITASQSGDATYNAATATQSFVISPASVPTKLEQTITLAAIPNKTVGDAPFALSATASSTLPVTFSSSDPSVASVSGSTVTIIKAGNVTITASQIGDAIYNAATATQSFVVNPTSVPTKLNQTITFASIGNKTVGDAPFALSAIASSSLPVIFSSSDPSIASVSGNTVTIIKAGNVTITASQAGDATYNPATATQSFVISPASVPTKLDQTITFAAITNKTVGDVPFMLSATASSSLPVTFSSSDPSVASVSGNTVTIIKAGNVTITASQSGDATYNAATATQSFVISPASVPTKLEQTITLAAIPNKTVGDAPFALSATASSSLPVTFSSSDPSVASVNGNTVTIIKAGNVTITASQGGDATYNAATATQSFVISPASVPGKLDQTITFAAIGNKTVGEVPFALSATATSSLPVTFSSSDPSVASISGNTVTIIKAGNVTITASQSGDATYNPATATQSFVVSPASVPTKIDQTITFATIGNKTVGDAPFVLSATASSTLPVTFSSSDPSVASISGNTVTIIKAGNVTITASQSGDATYNPATATQSFVVSPASVPTKLNQTITFAAIGKKTVGDVPFMLSATASSSLPVTFSSSDPSVASVSGNTVTIIKAGNVTITASQSGDATYNAATATQSFVISPASVPTKLEQTITLAAIPNKTVGDAPFALSATASSTLPVTFSSSDPSVASVSGSTVTIIKAGNVTITASQIGDAIYNAATATQSFVVNPTSVPTKLNQTITFASIGNKTVGDAPFALSAIASSSLPVIFSSSDPSIASVNGNTVTIIKAGNVTITASQSGDATYNPATATQSFVISPASVPGKLDQTITFAAIGNKTVGDAPFVLSATASSTLPVTFGSSDPSVASVNGNTVTIINAGNVTITASQGGDATYNPATATQSFVVSPASVPTKLNQTITFASIANKTVGDAPFALIATTSSSLPVTFSSSDPSVASISGNTVTIIKAGNVTITASQIGDATYNAATATQSFVVSPASVPTKLDQTITFASIGNKTVGDTPFALSAIASSSLPVTFSSSDPSVASISGNTVTIIKAGNVTITASQSGDATYNPATATQSFVVSPASVPTKIDQTITFATIGNKTVGDAPFVLSATASSTLPVTFSSSDPSVASISGNTVTIIKAGNVTITASQSGDATYNPATATQSFVVSPASVPTKLNQTITFAAIGKKTVGDVPFMLSATASSTLPVTFSSSDPSIASVNGNTVTIIKAGNVTITASQSGDATYNPATATQSFVISPASVPGKLDQTITFAAIGNKIVGDAPFTLSATASSTLPVTFSSSDPSIASVSGNTVTIIKAGNVTITASQSGDANYNAATATQSFVVSPASVPNKLNQTITFAAIGNKTVGDAPFALSAIASSSLAITFSSSDPSIASVNGNTVTIIKAGNVTITASQSGDATYNPATATQSFVISPASVPGKLDQTITFAAIGNKTVGDAPFVLSATASSTLPVTFGSSDPSVASVNGNTVTIINAGNVTITASQGGDATYNPATATQSFVVSPASVPTKLNQTITFASIANKTVGDAPFALIATTSSSLPVTFSSSDPSVASISGNTVTIIKAGNVTITASQIGDATYNAATATQSFVVSPASVPTKLDQTITFASIGNKTVGDTPFALSAIASSSLPVIFSSSDPSIASVSGNTVTIIKAGNVTITASQAGDATYNPATATQSFVISPASVPTKLDQTITFAAITNKTVGDVPFMLSATASSSLPVTFSSSDPSVASVSGNTVTIIKAGNVTITASQGGDATYNPATATQSFVISPASVPGKLDQTITFAAIGSKTAGDAPFALSATASSTLPVTFSSSDPSVASISGNTVTIIKAGNVTITASQGGDATYNPATATESFVVSPASVPGKLNQTITFAAIGSKTVGDAPFALSATASSTLPVTFSSSDPSVASVNGNTVTIIKAGNVTITASQLGDATYNPATATQSSVISPVSIPTKLDQIITFAAITNKTLGDVPFALIATATSSLPVTFSSSDPSVASVSGNTITIIKAGNITITASQIGDATYNAATATQSFVISPASVPTKQNQTITLVAIPNKTVGDPDFTVSASTNSGLPVTFSSSNVSVATVSGNTVHIVGPGNVTITASQAGDANYNPATATQSFVVIPISVPTKLDQTISFAAIPNKVVGDAPFALTATASSSLPIVFSSSDPRIASVSGNIVTIIKAGNVTITASQSGNANYNAATATQSLVVNTQTSGTKTNQSITFAAISDKLTTDAPFNAGATASSGLDIIYSSSSNNVATVSATGLITITGAGNVTITASQPGNAIFNPATAIDRSFTVSVPKLNQTIAFSTLTEKTYGNTSFQLAATASSGLAVTYTSSNTDVATISGNTVTVKAAGNVIITATQAGNATYNAAPVATQNLVINKATLLVQATDASRIYGTANPTFVMSYSGFVNGDTPTSLTVVPAVSTIATTTSLPGTYALVPSGGVSNNYAFTYTNGTFTITPASAIITFGNLPAKTYGDADFNPGATSTVNEPVQYTSSNTAVATIVNGNIHITGAGTAIITALYPSTSGYSLTQPQTQLLVVNKAQQNITFAAIPRIVKGETYSLQNVTASSGLPVSFTIADQNIVTLQGTTLTARQLGATTITANQAGNNNYLPAIAVTQAVEVINILGKPEIEIHKAVSPNGDGINDFLFIEGITKFPVHMVTVYNRNGVKVWETTHYDNTSTRFEGRSNVNGQLQAGGTYFYVVQFMSNGKGQRIEGAFVLKYQ</sequence>
<dbReference type="InterPro" id="IPR003343">
    <property type="entry name" value="Big_2"/>
</dbReference>
<feature type="domain" description="BIG2" evidence="1">
    <location>
        <begin position="546"/>
        <end position="618"/>
    </location>
</feature>
<feature type="domain" description="BIG2" evidence="1">
    <location>
        <begin position="2768"/>
        <end position="2843"/>
    </location>
</feature>
<feature type="domain" description="BIG2" evidence="1">
    <location>
        <begin position="1040"/>
        <end position="1112"/>
    </location>
</feature>
<dbReference type="InterPro" id="IPR041286">
    <property type="entry name" value="MBG_2"/>
</dbReference>
<feature type="domain" description="BIG2" evidence="1">
    <location>
        <begin position="1877"/>
        <end position="1962"/>
    </location>
</feature>
<feature type="domain" description="BIG2" evidence="1">
    <location>
        <begin position="4955"/>
        <end position="5028"/>
    </location>
</feature>
<reference evidence="3" key="1">
    <citation type="submission" date="2023-07" db="EMBL/GenBank/DDBJ databases">
        <title>Functional and genomic diversity of the sorghum phyllosphere microbiome.</title>
        <authorList>
            <person name="Shade A."/>
        </authorList>
    </citation>
    <scope>NUCLEOTIDE SEQUENCE [LARGE SCALE GENOMIC DNA]</scope>
    <source>
        <strain evidence="3">SORGH_AS_0422</strain>
    </source>
</reference>
<feature type="domain" description="BIG2" evidence="1">
    <location>
        <begin position="3199"/>
        <end position="3284"/>
    </location>
</feature>
<feature type="domain" description="BIG2" evidence="1">
    <location>
        <begin position="127"/>
        <end position="208"/>
    </location>
</feature>
<dbReference type="Pfam" id="PF18676">
    <property type="entry name" value="MBG_2"/>
    <property type="match status" value="1"/>
</dbReference>
<feature type="domain" description="BIG2" evidence="1">
    <location>
        <begin position="3038"/>
        <end position="3108"/>
    </location>
</feature>
<dbReference type="InterPro" id="IPR008964">
    <property type="entry name" value="Invasin/intimin_cell_adhesion"/>
</dbReference>
<feature type="domain" description="BIG2" evidence="1">
    <location>
        <begin position="2862"/>
        <end position="2931"/>
    </location>
</feature>
<organism evidence="2 3">
    <name type="scientific">Mucilaginibacter terrae</name>
    <dbReference type="NCBI Taxonomy" id="1955052"/>
    <lineage>
        <taxon>Bacteria</taxon>
        <taxon>Pseudomonadati</taxon>
        <taxon>Bacteroidota</taxon>
        <taxon>Sphingobacteriia</taxon>
        <taxon>Sphingobacteriales</taxon>
        <taxon>Sphingobacteriaceae</taxon>
        <taxon>Mucilaginibacter</taxon>
    </lineage>
</organism>
<feature type="domain" description="BIG2" evidence="1">
    <location>
        <begin position="3815"/>
        <end position="3900"/>
    </location>
</feature>
<dbReference type="PANTHER" id="PTHR34720">
    <property type="entry name" value="MICROCYSTIN DEPENDENT PROTEIN"/>
    <property type="match status" value="1"/>
</dbReference>
<feature type="domain" description="BIG2" evidence="1">
    <location>
        <begin position="4357"/>
        <end position="4428"/>
    </location>
</feature>
<name>A0ABU3H1G6_9SPHI</name>
<feature type="domain" description="BIG2" evidence="1">
    <location>
        <begin position="1699"/>
        <end position="1784"/>
    </location>
</feature>
<proteinExistence type="predicted"/>
<feature type="domain" description="BIG2" evidence="1">
    <location>
        <begin position="53"/>
        <end position="126"/>
    </location>
</feature>
<feature type="domain" description="BIG2" evidence="1">
    <location>
        <begin position="1788"/>
        <end position="1873"/>
    </location>
</feature>
<keyword evidence="3" id="KW-1185">Reference proteome</keyword>
<feature type="domain" description="BIG2" evidence="1">
    <location>
        <begin position="4167"/>
        <end position="4260"/>
    </location>
</feature>
<feature type="domain" description="BIG2" evidence="1">
    <location>
        <begin position="300"/>
        <end position="372"/>
    </location>
</feature>
<feature type="domain" description="BIG2" evidence="1">
    <location>
        <begin position="1966"/>
        <end position="2053"/>
    </location>
</feature>
<feature type="domain" description="BIG2" evidence="1">
    <location>
        <begin position="3654"/>
        <end position="3736"/>
    </location>
</feature>
<accession>A0ABU3H1G6</accession>
<evidence type="ECO:0000313" key="2">
    <source>
        <dbReference type="EMBL" id="MDT3404765.1"/>
    </source>
</evidence>
<feature type="domain" description="BIG2" evidence="1">
    <location>
        <begin position="2583"/>
        <end position="2680"/>
    </location>
</feature>
<feature type="domain" description="BIG2" evidence="1">
    <location>
        <begin position="4079"/>
        <end position="4164"/>
    </location>
</feature>
<dbReference type="Gene3D" id="3.30.160.710">
    <property type="match status" value="1"/>
</dbReference>
<evidence type="ECO:0000259" key="1">
    <source>
        <dbReference type="SMART" id="SM00635"/>
    </source>
</evidence>
<dbReference type="Pfam" id="PF13585">
    <property type="entry name" value="CHU_C"/>
    <property type="match status" value="1"/>
</dbReference>
<dbReference type="SUPFAM" id="SSF49373">
    <property type="entry name" value="Invasin/intimin cell-adhesion fragments"/>
    <property type="match status" value="47"/>
</dbReference>